<name>A0AC60PFH6_IXOPE</name>
<protein>
    <submittedName>
        <fullName evidence="1">Uncharacterized protein</fullName>
    </submittedName>
</protein>
<comment type="caution">
    <text evidence="1">The sequence shown here is derived from an EMBL/GenBank/DDBJ whole genome shotgun (WGS) entry which is preliminary data.</text>
</comment>
<dbReference type="EMBL" id="JABSTQ010010695">
    <property type="protein sequence ID" value="KAG0418830.1"/>
    <property type="molecule type" value="Genomic_DNA"/>
</dbReference>
<organism evidence="1 2">
    <name type="scientific">Ixodes persulcatus</name>
    <name type="common">Taiga tick</name>
    <dbReference type="NCBI Taxonomy" id="34615"/>
    <lineage>
        <taxon>Eukaryota</taxon>
        <taxon>Metazoa</taxon>
        <taxon>Ecdysozoa</taxon>
        <taxon>Arthropoda</taxon>
        <taxon>Chelicerata</taxon>
        <taxon>Arachnida</taxon>
        <taxon>Acari</taxon>
        <taxon>Parasitiformes</taxon>
        <taxon>Ixodida</taxon>
        <taxon>Ixodoidea</taxon>
        <taxon>Ixodidae</taxon>
        <taxon>Ixodinae</taxon>
        <taxon>Ixodes</taxon>
    </lineage>
</organism>
<evidence type="ECO:0000313" key="2">
    <source>
        <dbReference type="Proteomes" id="UP000805193"/>
    </source>
</evidence>
<gene>
    <name evidence="1" type="ORF">HPB47_004556</name>
</gene>
<keyword evidence="2" id="KW-1185">Reference proteome</keyword>
<evidence type="ECO:0000313" key="1">
    <source>
        <dbReference type="EMBL" id="KAG0418830.1"/>
    </source>
</evidence>
<dbReference type="Proteomes" id="UP000805193">
    <property type="component" value="Unassembled WGS sequence"/>
</dbReference>
<accession>A0AC60PFH6</accession>
<proteinExistence type="predicted"/>
<reference evidence="1 2" key="1">
    <citation type="journal article" date="2020" name="Cell">
        <title>Large-Scale Comparative Analyses of Tick Genomes Elucidate Their Genetic Diversity and Vector Capacities.</title>
        <authorList>
            <consortium name="Tick Genome and Microbiome Consortium (TIGMIC)"/>
            <person name="Jia N."/>
            <person name="Wang J."/>
            <person name="Shi W."/>
            <person name="Du L."/>
            <person name="Sun Y."/>
            <person name="Zhan W."/>
            <person name="Jiang J.F."/>
            <person name="Wang Q."/>
            <person name="Zhang B."/>
            <person name="Ji P."/>
            <person name="Bell-Sakyi L."/>
            <person name="Cui X.M."/>
            <person name="Yuan T.T."/>
            <person name="Jiang B.G."/>
            <person name="Yang W.F."/>
            <person name="Lam T.T."/>
            <person name="Chang Q.C."/>
            <person name="Ding S.J."/>
            <person name="Wang X.J."/>
            <person name="Zhu J.G."/>
            <person name="Ruan X.D."/>
            <person name="Zhao L."/>
            <person name="Wei J.T."/>
            <person name="Ye R.Z."/>
            <person name="Que T.C."/>
            <person name="Du C.H."/>
            <person name="Zhou Y.H."/>
            <person name="Cheng J.X."/>
            <person name="Dai P.F."/>
            <person name="Guo W.B."/>
            <person name="Han X.H."/>
            <person name="Huang E.J."/>
            <person name="Li L.F."/>
            <person name="Wei W."/>
            <person name="Gao Y.C."/>
            <person name="Liu J.Z."/>
            <person name="Shao H.Z."/>
            <person name="Wang X."/>
            <person name="Wang C.C."/>
            <person name="Yang T.C."/>
            <person name="Huo Q.B."/>
            <person name="Li W."/>
            <person name="Chen H.Y."/>
            <person name="Chen S.E."/>
            <person name="Zhou L.G."/>
            <person name="Ni X.B."/>
            <person name="Tian J.H."/>
            <person name="Sheng Y."/>
            <person name="Liu T."/>
            <person name="Pan Y.S."/>
            <person name="Xia L.Y."/>
            <person name="Li J."/>
            <person name="Zhao F."/>
            <person name="Cao W.C."/>
        </authorList>
    </citation>
    <scope>NUCLEOTIDE SEQUENCE [LARGE SCALE GENOMIC DNA]</scope>
    <source>
        <strain evidence="1">Iper-2018</strain>
    </source>
</reference>
<sequence>MGDCGRGQVEMASFRVAEFSELIDWRPTLFQDPIIAQRACVLCGILYKKAIRLPCVHTLCTKCHAQCVDKGSACPVDQKPFCEDDVEHLELSLKYILKREAACWNASRGCGLIAPTASLLDHYKECEFGVVACCVCHSSVLRRDILEHFKSGCRIHKAACLPTNNPAAQDLEDVSRACLEMKKAIGNISEDLMSLQTSLNQCCEDVTEEGARFMCQWQLQASRLAEQFSDFGAICTTGFTEQLNVLQAAINDYKENVSKELFTQSNKLAVVSDMVCKSLPSNRRAKTVHWYIEHWADLKKQALERGLVALNGTKRTMYDYSVSQYVQLERVSSVVNFGCFMMIHPGEHDLELQWPFRNVYTVGVIHPKDESVAISFTVNAGRYDDRPYFQRPNEGTKQGFGRPRLSTVEELEGKGFVQNDALHVFLEIEP</sequence>